<protein>
    <submittedName>
        <fullName evidence="2">Uncharacterized protein</fullName>
    </submittedName>
</protein>
<gene>
    <name evidence="2" type="ORF">RR46_13133</name>
</gene>
<reference evidence="2 3" key="1">
    <citation type="journal article" date="2015" name="Nat. Commun.">
        <title>Outbred genome sequencing and CRISPR/Cas9 gene editing in butterflies.</title>
        <authorList>
            <person name="Li X."/>
            <person name="Fan D."/>
            <person name="Zhang W."/>
            <person name="Liu G."/>
            <person name="Zhang L."/>
            <person name="Zhao L."/>
            <person name="Fang X."/>
            <person name="Chen L."/>
            <person name="Dong Y."/>
            <person name="Chen Y."/>
            <person name="Ding Y."/>
            <person name="Zhao R."/>
            <person name="Feng M."/>
            <person name="Zhu Y."/>
            <person name="Feng Y."/>
            <person name="Jiang X."/>
            <person name="Zhu D."/>
            <person name="Xiang H."/>
            <person name="Feng X."/>
            <person name="Li S."/>
            <person name="Wang J."/>
            <person name="Zhang G."/>
            <person name="Kronforst M.R."/>
            <person name="Wang W."/>
        </authorList>
    </citation>
    <scope>NUCLEOTIDE SEQUENCE [LARGE SCALE GENOMIC DNA]</scope>
    <source>
        <strain evidence="2">Ya'a_city_454_Px</strain>
        <tissue evidence="2">Whole body</tissue>
    </source>
</reference>
<evidence type="ECO:0000313" key="3">
    <source>
        <dbReference type="Proteomes" id="UP000053268"/>
    </source>
</evidence>
<feature type="compositionally biased region" description="Basic residues" evidence="1">
    <location>
        <begin position="1"/>
        <end position="18"/>
    </location>
</feature>
<evidence type="ECO:0000313" key="2">
    <source>
        <dbReference type="EMBL" id="KPI93968.1"/>
    </source>
</evidence>
<accession>A0A194PLV1</accession>
<keyword evidence="3" id="KW-1185">Reference proteome</keyword>
<sequence length="87" mass="9311">MAVNAHKKEKQVRARCRPGRREREQRRRAGPGAGEPGSQALSLRTVADDGAAARGGVGRYPSAPNTREAAQTSRGDKSECIGHSPFD</sequence>
<evidence type="ECO:0000256" key="1">
    <source>
        <dbReference type="SAM" id="MobiDB-lite"/>
    </source>
</evidence>
<name>A0A194PLV1_PAPXU</name>
<dbReference type="Proteomes" id="UP000053268">
    <property type="component" value="Unassembled WGS sequence"/>
</dbReference>
<feature type="region of interest" description="Disordered" evidence="1">
    <location>
        <begin position="1"/>
        <end position="87"/>
    </location>
</feature>
<organism evidence="2 3">
    <name type="scientific">Papilio xuthus</name>
    <name type="common">Asian swallowtail butterfly</name>
    <dbReference type="NCBI Taxonomy" id="66420"/>
    <lineage>
        <taxon>Eukaryota</taxon>
        <taxon>Metazoa</taxon>
        <taxon>Ecdysozoa</taxon>
        <taxon>Arthropoda</taxon>
        <taxon>Hexapoda</taxon>
        <taxon>Insecta</taxon>
        <taxon>Pterygota</taxon>
        <taxon>Neoptera</taxon>
        <taxon>Endopterygota</taxon>
        <taxon>Lepidoptera</taxon>
        <taxon>Glossata</taxon>
        <taxon>Ditrysia</taxon>
        <taxon>Papilionoidea</taxon>
        <taxon>Papilionidae</taxon>
        <taxon>Papilioninae</taxon>
        <taxon>Papilio</taxon>
    </lineage>
</organism>
<dbReference type="AlphaFoldDB" id="A0A194PLV1"/>
<proteinExistence type="predicted"/>
<feature type="compositionally biased region" description="Polar residues" evidence="1">
    <location>
        <begin position="63"/>
        <end position="73"/>
    </location>
</feature>
<dbReference type="EMBL" id="KQ459601">
    <property type="protein sequence ID" value="KPI93968.1"/>
    <property type="molecule type" value="Genomic_DNA"/>
</dbReference>
<feature type="compositionally biased region" description="Basic and acidic residues" evidence="1">
    <location>
        <begin position="74"/>
        <end position="87"/>
    </location>
</feature>